<reference evidence="1" key="1">
    <citation type="journal article" date="2011" name="Genome Biol.">
        <title>The draft genome of the carcinogenic human liver fluke Clonorchis sinensis.</title>
        <authorList>
            <person name="Wang X."/>
            <person name="Chen W."/>
            <person name="Huang Y."/>
            <person name="Sun J."/>
            <person name="Men J."/>
            <person name="Liu H."/>
            <person name="Luo F."/>
            <person name="Guo L."/>
            <person name="Lv X."/>
            <person name="Deng C."/>
            <person name="Zhou C."/>
            <person name="Fan Y."/>
            <person name="Li X."/>
            <person name="Huang L."/>
            <person name="Hu Y."/>
            <person name="Liang C."/>
            <person name="Hu X."/>
            <person name="Xu J."/>
            <person name="Yu X."/>
        </authorList>
    </citation>
    <scope>NUCLEOTIDE SEQUENCE [LARGE SCALE GENOMIC DNA]</scope>
    <source>
        <strain evidence="1">Henan</strain>
    </source>
</reference>
<accession>G7YE71</accession>
<protein>
    <recommendedName>
        <fullName evidence="3">MULE transposase domain-containing protein</fullName>
    </recommendedName>
</protein>
<gene>
    <name evidence="1" type="ORF">CLF_105773</name>
</gene>
<dbReference type="AlphaFoldDB" id="G7YE71"/>
<dbReference type="EMBL" id="DF143130">
    <property type="protein sequence ID" value="GAA51254.1"/>
    <property type="molecule type" value="Genomic_DNA"/>
</dbReference>
<evidence type="ECO:0008006" key="3">
    <source>
        <dbReference type="Google" id="ProtNLM"/>
    </source>
</evidence>
<keyword evidence="2" id="KW-1185">Reference proteome</keyword>
<evidence type="ECO:0000313" key="1">
    <source>
        <dbReference type="EMBL" id="GAA51254.1"/>
    </source>
</evidence>
<dbReference type="Proteomes" id="UP000008909">
    <property type="component" value="Unassembled WGS sequence"/>
</dbReference>
<name>G7YE71_CLOSI</name>
<proteinExistence type="predicted"/>
<evidence type="ECO:0000313" key="2">
    <source>
        <dbReference type="Proteomes" id="UP000008909"/>
    </source>
</evidence>
<reference key="2">
    <citation type="submission" date="2011-10" db="EMBL/GenBank/DDBJ databases">
        <title>The genome and transcriptome sequence of Clonorchis sinensis provide insights into the carcinogenic liver fluke.</title>
        <authorList>
            <person name="Wang X."/>
            <person name="Huang Y."/>
            <person name="Chen W."/>
            <person name="Liu H."/>
            <person name="Guo L."/>
            <person name="Chen Y."/>
            <person name="Luo F."/>
            <person name="Zhou W."/>
            <person name="Sun J."/>
            <person name="Mao Q."/>
            <person name="Liang P."/>
            <person name="Zhou C."/>
            <person name="Tian Y."/>
            <person name="Men J."/>
            <person name="Lv X."/>
            <person name="Huang L."/>
            <person name="Zhou J."/>
            <person name="Hu Y."/>
            <person name="Li R."/>
            <person name="Zhang F."/>
            <person name="Lei H."/>
            <person name="Li X."/>
            <person name="Hu X."/>
            <person name="Liang C."/>
            <person name="Xu J."/>
            <person name="Wu Z."/>
            <person name="Yu X."/>
        </authorList>
    </citation>
    <scope>NUCLEOTIDE SEQUENCE</scope>
    <source>
        <strain>Henan</strain>
    </source>
</reference>
<organism evidence="1 2">
    <name type="scientific">Clonorchis sinensis</name>
    <name type="common">Chinese liver fluke</name>
    <dbReference type="NCBI Taxonomy" id="79923"/>
    <lineage>
        <taxon>Eukaryota</taxon>
        <taxon>Metazoa</taxon>
        <taxon>Spiralia</taxon>
        <taxon>Lophotrochozoa</taxon>
        <taxon>Platyhelminthes</taxon>
        <taxon>Trematoda</taxon>
        <taxon>Digenea</taxon>
        <taxon>Opisthorchiida</taxon>
        <taxon>Opisthorchiata</taxon>
        <taxon>Opisthorchiidae</taxon>
        <taxon>Clonorchis</taxon>
    </lineage>
</organism>
<sequence length="484" mass="55380">MQQAAGKTNRMSRNPKKLVAFIGAVDSLSVLAKIREPRRVLVLKLGKEHYSHTYFSRWQKIALVRRFTEVVNVDETHTTNRFGMGTKRPIMNAFVETERFAPVRKLVGLFMEMMGRSMKNFVMHNLAAQMRVARVMFDCDVMLCYFHIRKAIRKHFHGSRYPPSGQSRQKITDGLQLLYKRLQARKKYPLNCALMVSPRVVTKRLQANCQARRAAQQSPDRQPINSSEIAYHSTSTVVMVNLACCACIAFGNNPETTRTIISPSMSPQTQNWTAYIDLCMKKSTIIAAGVLQNQAKEFGTATEESLVHMEHEDFVLIFKEKEKAQLFLSELTFVMHPALTVQGKSVAADRLDGDVVLIHRANRISYTDLNLWKRQARFERKFIGSAIGRHDFGTECGLQYFGMNDELDEAQTYMIYIEESILMISTSEQLRAYGMQGLRYSCIRSQLRAWVRAWQLLYLSKVGGIGYDYEFDGPSLTIGLGYRI</sequence>